<dbReference type="SMART" id="SM00014">
    <property type="entry name" value="acidPPc"/>
    <property type="match status" value="2"/>
</dbReference>
<dbReference type="Proteomes" id="UP000199055">
    <property type="component" value="Unassembled WGS sequence"/>
</dbReference>
<name>A0A1H9JEG0_9ACTN</name>
<keyword evidence="1" id="KW-0812">Transmembrane</keyword>
<reference evidence="3 4" key="1">
    <citation type="submission" date="2016-10" db="EMBL/GenBank/DDBJ databases">
        <authorList>
            <person name="de Groot N.N."/>
        </authorList>
    </citation>
    <scope>NUCLEOTIDE SEQUENCE [LARGE SCALE GENOMIC DNA]</scope>
    <source>
        <strain evidence="3 4">CGMCC 4.3519</strain>
    </source>
</reference>
<keyword evidence="1" id="KW-1133">Transmembrane helix</keyword>
<feature type="transmembrane region" description="Helical" evidence="1">
    <location>
        <begin position="332"/>
        <end position="354"/>
    </location>
</feature>
<feature type="domain" description="Phosphatidic acid phosphatase type 2/haloperoxidase" evidence="2">
    <location>
        <begin position="83"/>
        <end position="196"/>
    </location>
</feature>
<feature type="transmembrane region" description="Helical" evidence="1">
    <location>
        <begin position="83"/>
        <end position="101"/>
    </location>
</feature>
<evidence type="ECO:0000313" key="3">
    <source>
        <dbReference type="EMBL" id="SEQ85314.1"/>
    </source>
</evidence>
<sequence length="468" mass="49190">MVWSVVLVAGLGFVLLLLLVRARWAPLRRTDQAVADALNSVVAEGAVLARAMGVLTDLGGTPMLLWLLGVGVLWLVLRRQGWVALYVAATALGAMGLNALVKELVGRARPVVEESLSVQSGMSFPSGHALGSTVSYGVLLLVFLPVVGRRARPVFAAVMVSAVLVVGLTRMALGVHYLSDVVAGWLLGLVWLGLTAIAFRQWRWGALPGARGTPPLSAGLEPAPSGGLRPVPRRHSPALPRPAHALVELLVAWVLIAAFLYGLGYLLVEAGSDPGPPGWDRAVALWAADLRTPWLDTVAGRVEVLGGTPGIITGALVIAPLGVAVTRDWRPVAVVGLGLAGELTLYLALTIAVARERPEVAQLNTGLRPMASFPSGHVAATVTLTLCAAITAFRVTRGRWWRLAAAALVVLAPAAVAFQRLYAGVHHLSDVLASVLLAALWMAACWWVTRPPSVTPLCAVPEETAGAR</sequence>
<feature type="transmembrane region" description="Helical" evidence="1">
    <location>
        <begin position="431"/>
        <end position="449"/>
    </location>
</feature>
<feature type="transmembrane region" description="Helical" evidence="1">
    <location>
        <begin position="374"/>
        <end position="393"/>
    </location>
</feature>
<feature type="transmembrane region" description="Helical" evidence="1">
    <location>
        <begin position="181"/>
        <end position="199"/>
    </location>
</feature>
<dbReference type="Gene3D" id="1.20.144.10">
    <property type="entry name" value="Phosphatidic acid phosphatase type 2/haloperoxidase"/>
    <property type="match status" value="3"/>
</dbReference>
<proteinExistence type="predicted"/>
<feature type="transmembrane region" description="Helical" evidence="1">
    <location>
        <begin position="304"/>
        <end position="325"/>
    </location>
</feature>
<dbReference type="Pfam" id="PF01569">
    <property type="entry name" value="PAP2"/>
    <property type="match status" value="2"/>
</dbReference>
<keyword evidence="4" id="KW-1185">Reference proteome</keyword>
<feature type="transmembrane region" description="Helical" evidence="1">
    <location>
        <begin position="58"/>
        <end position="76"/>
    </location>
</feature>
<dbReference type="RefSeq" id="WP_177214108.1">
    <property type="nucleotide sequence ID" value="NZ_FOET01000017.1"/>
</dbReference>
<dbReference type="CDD" id="cd03392">
    <property type="entry name" value="PAP2_like_2"/>
    <property type="match status" value="1"/>
</dbReference>
<dbReference type="EMBL" id="FOET01000017">
    <property type="protein sequence ID" value="SEQ85314.1"/>
    <property type="molecule type" value="Genomic_DNA"/>
</dbReference>
<accession>A0A1H9JEG0</accession>
<organism evidence="3 4">
    <name type="scientific">Streptomyces radiopugnans</name>
    <dbReference type="NCBI Taxonomy" id="403935"/>
    <lineage>
        <taxon>Bacteria</taxon>
        <taxon>Bacillati</taxon>
        <taxon>Actinomycetota</taxon>
        <taxon>Actinomycetes</taxon>
        <taxon>Kitasatosporales</taxon>
        <taxon>Streptomycetaceae</taxon>
        <taxon>Streptomyces</taxon>
    </lineage>
</organism>
<dbReference type="InterPro" id="IPR000326">
    <property type="entry name" value="PAP2/HPO"/>
</dbReference>
<feature type="transmembrane region" description="Helical" evidence="1">
    <location>
        <begin position="154"/>
        <end position="175"/>
    </location>
</feature>
<gene>
    <name evidence="3" type="ORF">SAMN05216481_11769</name>
</gene>
<feature type="domain" description="Phosphatidic acid phosphatase type 2/haloperoxidase" evidence="2">
    <location>
        <begin position="332"/>
        <end position="446"/>
    </location>
</feature>
<feature type="transmembrane region" description="Helical" evidence="1">
    <location>
        <begin position="129"/>
        <end position="147"/>
    </location>
</feature>
<feature type="transmembrane region" description="Helical" evidence="1">
    <location>
        <begin position="400"/>
        <end position="419"/>
    </location>
</feature>
<protein>
    <submittedName>
        <fullName evidence="3">Undecaprenyl-diphosphatase</fullName>
    </submittedName>
</protein>
<dbReference type="PANTHER" id="PTHR14969:SF13">
    <property type="entry name" value="AT30094P"/>
    <property type="match status" value="1"/>
</dbReference>
<dbReference type="PANTHER" id="PTHR14969">
    <property type="entry name" value="SPHINGOSINE-1-PHOSPHATE PHOSPHOHYDROLASE"/>
    <property type="match status" value="1"/>
</dbReference>
<dbReference type="SUPFAM" id="SSF48317">
    <property type="entry name" value="Acid phosphatase/Vanadium-dependent haloperoxidase"/>
    <property type="match status" value="2"/>
</dbReference>
<dbReference type="AlphaFoldDB" id="A0A1H9JEG0"/>
<evidence type="ECO:0000313" key="4">
    <source>
        <dbReference type="Proteomes" id="UP000199055"/>
    </source>
</evidence>
<evidence type="ECO:0000259" key="2">
    <source>
        <dbReference type="SMART" id="SM00014"/>
    </source>
</evidence>
<feature type="transmembrane region" description="Helical" evidence="1">
    <location>
        <begin position="243"/>
        <end position="268"/>
    </location>
</feature>
<dbReference type="STRING" id="403935.SAMN05216481_11769"/>
<evidence type="ECO:0000256" key="1">
    <source>
        <dbReference type="SAM" id="Phobius"/>
    </source>
</evidence>
<dbReference type="InterPro" id="IPR036938">
    <property type="entry name" value="PAP2/HPO_sf"/>
</dbReference>
<keyword evidence="1" id="KW-0472">Membrane</keyword>